<dbReference type="RefSeq" id="WP_148817080.1">
    <property type="nucleotide sequence ID" value="NZ_CP043046.1"/>
</dbReference>
<accession>A0A5C0AZU5</accession>
<organism evidence="5 6">
    <name type="scientific">Pigmentiphaga aceris</name>
    <dbReference type="NCBI Taxonomy" id="1940612"/>
    <lineage>
        <taxon>Bacteria</taxon>
        <taxon>Pseudomonadati</taxon>
        <taxon>Pseudomonadota</taxon>
        <taxon>Betaproteobacteria</taxon>
        <taxon>Burkholderiales</taxon>
        <taxon>Alcaligenaceae</taxon>
        <taxon>Pigmentiphaga</taxon>
    </lineage>
</organism>
<evidence type="ECO:0000259" key="3">
    <source>
        <dbReference type="Pfam" id="PF13205"/>
    </source>
</evidence>
<dbReference type="Pfam" id="PF12275">
    <property type="entry name" value="DUF3616"/>
    <property type="match status" value="1"/>
</dbReference>
<evidence type="ECO:0000259" key="4">
    <source>
        <dbReference type="Pfam" id="PF13946"/>
    </source>
</evidence>
<evidence type="ECO:0000256" key="1">
    <source>
        <dbReference type="ARBA" id="ARBA00022729"/>
    </source>
</evidence>
<feature type="domain" description="DUF4214" evidence="4">
    <location>
        <begin position="226"/>
        <end position="273"/>
    </location>
</feature>
<dbReference type="Proteomes" id="UP000325161">
    <property type="component" value="Chromosome"/>
</dbReference>
<dbReference type="InterPro" id="IPR032812">
    <property type="entry name" value="SbsA_Ig"/>
</dbReference>
<dbReference type="InterPro" id="IPR025282">
    <property type="entry name" value="DUF4214"/>
</dbReference>
<evidence type="ECO:0000313" key="5">
    <source>
        <dbReference type="EMBL" id="QEI07992.1"/>
    </source>
</evidence>
<feature type="domain" description="DUF3616" evidence="2">
    <location>
        <begin position="519"/>
        <end position="641"/>
    </location>
</feature>
<name>A0A5C0AZU5_9BURK</name>
<proteinExistence type="predicted"/>
<dbReference type="OrthoDB" id="5560405at2"/>
<dbReference type="InterPro" id="IPR022060">
    <property type="entry name" value="DUF3616"/>
</dbReference>
<dbReference type="InterPro" id="IPR038255">
    <property type="entry name" value="PBS_linker_sf"/>
</dbReference>
<gene>
    <name evidence="5" type="ORF">FXN63_20735</name>
</gene>
<reference evidence="5 6" key="1">
    <citation type="submission" date="2019-08" db="EMBL/GenBank/DDBJ databases">
        <title>Amphibian skin-associated Pigmentiphaga: genome sequence and occurrence across geography and hosts.</title>
        <authorList>
            <person name="Bletz M.C."/>
            <person name="Bunk B."/>
            <person name="Sproeer C."/>
            <person name="Biwer P."/>
            <person name="Reiter S."/>
            <person name="Rabemananjara F.C.E."/>
            <person name="Schulz S."/>
            <person name="Overmann J."/>
            <person name="Vences M."/>
        </authorList>
    </citation>
    <scope>NUCLEOTIDE SEQUENCE [LARGE SCALE GENOMIC DNA]</scope>
    <source>
        <strain evidence="5 6">Mada1488</strain>
    </source>
</reference>
<keyword evidence="1" id="KW-0732">Signal</keyword>
<dbReference type="Pfam" id="PF13205">
    <property type="entry name" value="Big_5"/>
    <property type="match status" value="1"/>
</dbReference>
<keyword evidence="6" id="KW-1185">Reference proteome</keyword>
<dbReference type="Pfam" id="PF13946">
    <property type="entry name" value="DUF4214"/>
    <property type="match status" value="1"/>
</dbReference>
<dbReference type="Gene3D" id="1.10.3130.20">
    <property type="entry name" value="Phycobilisome linker domain"/>
    <property type="match status" value="2"/>
</dbReference>
<protein>
    <submittedName>
        <fullName evidence="5">DUF3616 domain-containing protein</fullName>
    </submittedName>
</protein>
<sequence>MAILDLSSAQAKISSLYVTLFGRAPDSSGLQFWSRAADSMSMADIAASLLASPEGVATVPGGNAAFISSLYTSALGRAPTAAELAAATQTLSQGGDIGAARASLASALIQTLATPAPTTKPATMTDAEYAQALADRDTLANKADAGVYFAQSVAGNNMSLAGRVLDAVNATPASLQAARTQADQGTATQVAELYAALLDRAPDTAGLAWWTAQLNNGVPMSNIIASMLGSAEGTALYGSAATSQAFLQTFYQSVLGRAPDAAGMAFWASALDAAGGDAAARAAVTQQILDALTSGTATNDDQKTLANKAEAGKYFAASTSGSNVALAKTVIDQVTSNADSVTGAKQVVDAGGVVAPAPAPTPAPVPPASTFFTPNAGTTGGSSDASTAIALANNFMLVGDDEASVLRVYSRDGGAAVKEISYDSFLNLGGEADLEGSTRIGNKLYFIGSHGNSKSGNEADSREWITSATLTDAGADTALTFDGKYTSLETALKTWDSNNVHGKGANYFGITVGATTGSPERTGGLGIEGLTVSPDDSSLWIGFRAPVTGSATQKALIVQISNIDAVLAGSNAVAPAFGAAIELDLGGRGIRSIEKNAAGQYVIIAGPSGTASADVADDFRLYTWDGSVSGGQATNLVQNAVNLDAILSATGGSFESIVTVPDSLAAGSWIQLLQDNGDTIWPGETQVSKDLANAQQKFMGNWIQLGGAAAADTTGPLLVRSTPADNALTIATGSKIELVFNEPVHAGTGSYVLKSGSTTLATIAANDSRITYEYNKVTVDVSTFVSAANTAYSLEIASNTVLDASNNAFAGLTPAQAIDFTTAPLVGTSLAAGDIAFVGINTAGTDAYAFVLLKDIDTGTSIRFTDKGWDGTAFKSGESDLLWTANSALTAGTIVTIQPSGSGTASTGTLTGGGGGLGGSGEQVFAITGTVASPGTYLAAIGIGPTSGGLSNGGTGPDFDISAIPAGVTLGTNGVNIIGSNAHYTGTLTGTPSQLLSAIHNSANWTTGTPAAVTANQLNVGFTSVDVKGPTKLAAGEVIFLAMGTDSPDAFVFTVTKAIEAGTQIGFTDRDYSTLNGMPASGESAYIWTANQAYAAGTLITIQPDQSGANNPIVSHGSAVGKGGGLSASGETIYAFQGSIAGLSAGNAGAISASTYLGAINAGGAAAGDTPAGITIQTFAMDNALYTGSRDAADMTAFKAAVLNTANWSTSDTTALVIAVGGNVEFAPA</sequence>
<dbReference type="EMBL" id="CP043046">
    <property type="protein sequence ID" value="QEI07992.1"/>
    <property type="molecule type" value="Genomic_DNA"/>
</dbReference>
<dbReference type="KEGG" id="pacr:FXN63_20735"/>
<evidence type="ECO:0000313" key="6">
    <source>
        <dbReference type="Proteomes" id="UP000325161"/>
    </source>
</evidence>
<evidence type="ECO:0000259" key="2">
    <source>
        <dbReference type="Pfam" id="PF12275"/>
    </source>
</evidence>
<dbReference type="AlphaFoldDB" id="A0A5C0AZU5"/>
<feature type="domain" description="SbsA Ig-like" evidence="3">
    <location>
        <begin position="712"/>
        <end position="822"/>
    </location>
</feature>